<reference evidence="9" key="2">
    <citation type="submission" date="2025-08" db="UniProtKB">
        <authorList>
            <consortium name="Ensembl"/>
        </authorList>
    </citation>
    <scope>IDENTIFICATION</scope>
</reference>
<keyword evidence="10" id="KW-1185">Reference proteome</keyword>
<keyword evidence="4" id="KW-0853">WD repeat</keyword>
<evidence type="ECO:0000256" key="2">
    <source>
        <dbReference type="ARBA" id="ARBA00004245"/>
    </source>
</evidence>
<dbReference type="InterPro" id="IPR050687">
    <property type="entry name" value="Dynein_IC"/>
</dbReference>
<evidence type="ECO:0000256" key="6">
    <source>
        <dbReference type="ARBA" id="ARBA00022737"/>
    </source>
</evidence>
<dbReference type="STRING" id="62062.ENSHHUP00000061817"/>
<evidence type="ECO:0000313" key="10">
    <source>
        <dbReference type="Proteomes" id="UP000314982"/>
    </source>
</evidence>
<organism evidence="9 10">
    <name type="scientific">Hucho hucho</name>
    <name type="common">huchen</name>
    <dbReference type="NCBI Taxonomy" id="62062"/>
    <lineage>
        <taxon>Eukaryota</taxon>
        <taxon>Metazoa</taxon>
        <taxon>Chordata</taxon>
        <taxon>Craniata</taxon>
        <taxon>Vertebrata</taxon>
        <taxon>Euteleostomi</taxon>
        <taxon>Actinopterygii</taxon>
        <taxon>Neopterygii</taxon>
        <taxon>Teleostei</taxon>
        <taxon>Protacanthopterygii</taxon>
        <taxon>Salmoniformes</taxon>
        <taxon>Salmonidae</taxon>
        <taxon>Salmoninae</taxon>
        <taxon>Hucho</taxon>
    </lineage>
</organism>
<protein>
    <submittedName>
        <fullName evidence="9">Uncharacterized protein</fullName>
    </submittedName>
</protein>
<evidence type="ECO:0000256" key="7">
    <source>
        <dbReference type="ARBA" id="ARBA00023212"/>
    </source>
</evidence>
<dbReference type="GO" id="GO:0045504">
    <property type="term" value="F:dynein heavy chain binding"/>
    <property type="evidence" value="ECO:0007669"/>
    <property type="project" value="TreeGrafter"/>
</dbReference>
<dbReference type="AlphaFoldDB" id="A0A4W5PEE7"/>
<reference evidence="10" key="1">
    <citation type="submission" date="2018-06" db="EMBL/GenBank/DDBJ databases">
        <title>Genome assembly of Danube salmon.</title>
        <authorList>
            <person name="Macqueen D.J."/>
            <person name="Gundappa M.K."/>
        </authorList>
    </citation>
    <scope>NUCLEOTIDE SEQUENCE [LARGE SCALE GENOMIC DNA]</scope>
</reference>
<evidence type="ECO:0000313" key="9">
    <source>
        <dbReference type="Ensembl" id="ENSHHUP00000061817.1"/>
    </source>
</evidence>
<keyword evidence="3" id="KW-0963">Cytoplasm</keyword>
<accession>A0A4W5PEE7</accession>
<evidence type="ECO:0000256" key="8">
    <source>
        <dbReference type="ARBA" id="ARBA00023273"/>
    </source>
</evidence>
<keyword evidence="6" id="KW-0677">Repeat</keyword>
<keyword evidence="8" id="KW-0966">Cell projection</keyword>
<evidence type="ECO:0000256" key="3">
    <source>
        <dbReference type="ARBA" id="ARBA00022490"/>
    </source>
</evidence>
<dbReference type="GO" id="GO:0005874">
    <property type="term" value="C:microtubule"/>
    <property type="evidence" value="ECO:0007669"/>
    <property type="project" value="UniProtKB-KW"/>
</dbReference>
<evidence type="ECO:0000256" key="5">
    <source>
        <dbReference type="ARBA" id="ARBA00022701"/>
    </source>
</evidence>
<keyword evidence="5" id="KW-0493">Microtubule</keyword>
<dbReference type="GeneTree" id="ENSGT00940000156436"/>
<proteinExistence type="predicted"/>
<dbReference type="Proteomes" id="UP000314982">
    <property type="component" value="Unassembled WGS sequence"/>
</dbReference>
<sequence>MNWSLQTSSSCCLEGAVSKRPEGVQLPSRACGTSFDFHKQIDYLFLLGTKEGNIHKCSKAYFSQFLETYNAHNMAVDAVKWNHFHPRS</sequence>
<dbReference type="GO" id="GO:0036157">
    <property type="term" value="C:outer dynein arm"/>
    <property type="evidence" value="ECO:0007669"/>
    <property type="project" value="TreeGrafter"/>
</dbReference>
<dbReference type="GO" id="GO:0036158">
    <property type="term" value="P:outer dynein arm assembly"/>
    <property type="evidence" value="ECO:0007669"/>
    <property type="project" value="TreeGrafter"/>
</dbReference>
<dbReference type="Ensembl" id="ENSHHUT00000063907.1">
    <property type="protein sequence ID" value="ENSHHUP00000061817.1"/>
    <property type="gene ID" value="ENSHHUG00000036598.1"/>
</dbReference>
<keyword evidence="7" id="KW-0206">Cytoskeleton</keyword>
<evidence type="ECO:0000256" key="4">
    <source>
        <dbReference type="ARBA" id="ARBA00022574"/>
    </source>
</evidence>
<dbReference type="GO" id="GO:0045503">
    <property type="term" value="F:dynein light chain binding"/>
    <property type="evidence" value="ECO:0007669"/>
    <property type="project" value="TreeGrafter"/>
</dbReference>
<dbReference type="GO" id="GO:0003341">
    <property type="term" value="P:cilium movement"/>
    <property type="evidence" value="ECO:0007669"/>
    <property type="project" value="TreeGrafter"/>
</dbReference>
<comment type="subcellular location">
    <subcellularLocation>
        <location evidence="1">Cell projection</location>
        <location evidence="1">Cilium</location>
    </subcellularLocation>
    <subcellularLocation>
        <location evidence="2">Cytoplasm</location>
        <location evidence="2">Cytoskeleton</location>
    </subcellularLocation>
</comment>
<dbReference type="PANTHER" id="PTHR12442:SF11">
    <property type="entry name" value="DYNEIN AXONEMAL INTERMEDIATE CHAIN 1"/>
    <property type="match status" value="1"/>
</dbReference>
<name>A0A4W5PEE7_9TELE</name>
<evidence type="ECO:0000256" key="1">
    <source>
        <dbReference type="ARBA" id="ARBA00004138"/>
    </source>
</evidence>
<reference evidence="9" key="3">
    <citation type="submission" date="2025-09" db="UniProtKB">
        <authorList>
            <consortium name="Ensembl"/>
        </authorList>
    </citation>
    <scope>IDENTIFICATION</scope>
</reference>
<dbReference type="PANTHER" id="PTHR12442">
    <property type="entry name" value="DYNEIN INTERMEDIATE CHAIN"/>
    <property type="match status" value="1"/>
</dbReference>